<protein>
    <submittedName>
        <fullName evidence="1">11249_t:CDS:1</fullName>
    </submittedName>
</protein>
<sequence length="481" mass="52290">EAAVATVSQSGGVCRQAQSPALSSRSKTFTALPLRNLPSLFGHSSPVVPSLPAKRSVAERAERIRWGVFIMDEEHGNGIWEEEQLDRVPKLKKISRSTNSYAEWACRSMISRCEHALHEEQRLIAQMPGNVCSSPEAFMEGQTQPQQEGMPSEKESRRSSASSTFTSAISASSRASSSHEQIEGDIPDVPFDTDGLSQPLLSATLRAPRPNTISSAAHPAHSNPSAAASLRRASTLRTAVDRFRCLHDSLVEEALCLMDNHSAAMRILEERGRRRGWSSTESGLSRSSKLSATKTWPKTTNPPPISPFASSYGTGASVWELSIPLVRSSLGEISSTWEDWQMEWEMERDFGCEDSESFDMGAFPDIISEFGNEVASMDELDPSSRSSFTIGEGEEGVLDHSGFSDSDSSDEEAGVDPEIQASGKGAAASTSKIPRRKKSTRGHRAGAQARLGTYEDVRDELPPSPPLLSLSPPPKATKQRE</sequence>
<organism evidence="1 2">
    <name type="scientific">Acaulospora colombiana</name>
    <dbReference type="NCBI Taxonomy" id="27376"/>
    <lineage>
        <taxon>Eukaryota</taxon>
        <taxon>Fungi</taxon>
        <taxon>Fungi incertae sedis</taxon>
        <taxon>Mucoromycota</taxon>
        <taxon>Glomeromycotina</taxon>
        <taxon>Glomeromycetes</taxon>
        <taxon>Diversisporales</taxon>
        <taxon>Acaulosporaceae</taxon>
        <taxon>Acaulospora</taxon>
    </lineage>
</organism>
<comment type="caution">
    <text evidence="1">The sequence shown here is derived from an EMBL/GenBank/DDBJ whole genome shotgun (WGS) entry which is preliminary data.</text>
</comment>
<evidence type="ECO:0000313" key="2">
    <source>
        <dbReference type="Proteomes" id="UP000789525"/>
    </source>
</evidence>
<accession>A0ACA9Q5D6</accession>
<dbReference type="Proteomes" id="UP000789525">
    <property type="component" value="Unassembled WGS sequence"/>
</dbReference>
<keyword evidence="2" id="KW-1185">Reference proteome</keyword>
<name>A0ACA9Q5D6_9GLOM</name>
<proteinExistence type="predicted"/>
<feature type="non-terminal residue" evidence="1">
    <location>
        <position position="481"/>
    </location>
</feature>
<reference evidence="1" key="1">
    <citation type="submission" date="2021-06" db="EMBL/GenBank/DDBJ databases">
        <authorList>
            <person name="Kallberg Y."/>
            <person name="Tangrot J."/>
            <person name="Rosling A."/>
        </authorList>
    </citation>
    <scope>NUCLEOTIDE SEQUENCE</scope>
    <source>
        <strain evidence="1">CL356</strain>
    </source>
</reference>
<evidence type="ECO:0000313" key="1">
    <source>
        <dbReference type="EMBL" id="CAG8729775.1"/>
    </source>
</evidence>
<gene>
    <name evidence="1" type="ORF">ACOLOM_LOCUS11564</name>
</gene>
<dbReference type="EMBL" id="CAJVPT010042297">
    <property type="protein sequence ID" value="CAG8729775.1"/>
    <property type="molecule type" value="Genomic_DNA"/>
</dbReference>
<feature type="non-terminal residue" evidence="1">
    <location>
        <position position="1"/>
    </location>
</feature>